<name>A0A120FS63_9BRAD</name>
<reference evidence="1 2" key="1">
    <citation type="submission" date="2015-11" db="EMBL/GenBank/DDBJ databases">
        <title>Draft Genome Sequence of the Strain BR 10303 (Bradyrhizobium sp.) isolated from nodules of Centrolobium paraense.</title>
        <authorList>
            <person name="Zelli J.E."/>
            <person name="Simoes-Araujo J.L."/>
            <person name="Barauna A.C."/>
            <person name="Silva K."/>
        </authorList>
    </citation>
    <scope>NUCLEOTIDE SEQUENCE [LARGE SCALE GENOMIC DNA]</scope>
    <source>
        <strain evidence="1 2">BR 10303</strain>
    </source>
</reference>
<gene>
    <name evidence="1" type="ORF">AS156_25465</name>
</gene>
<proteinExistence type="predicted"/>
<dbReference type="AlphaFoldDB" id="A0A120FS63"/>
<comment type="caution">
    <text evidence="1">The sequence shown here is derived from an EMBL/GenBank/DDBJ whole genome shotgun (WGS) entry which is preliminary data.</text>
</comment>
<sequence>MAQGFQTSRFSVTRAQSSDRRWLTKLVDAMERAGSPDIRAVPCDAKLISAVSAHLARPASAFAQYGSAYSLRN</sequence>
<dbReference type="Proteomes" id="UP000057737">
    <property type="component" value="Unassembled WGS sequence"/>
</dbReference>
<organism evidence="1 2">
    <name type="scientific">Bradyrhizobium macuxiense</name>
    <dbReference type="NCBI Taxonomy" id="1755647"/>
    <lineage>
        <taxon>Bacteria</taxon>
        <taxon>Pseudomonadati</taxon>
        <taxon>Pseudomonadota</taxon>
        <taxon>Alphaproteobacteria</taxon>
        <taxon>Hyphomicrobiales</taxon>
        <taxon>Nitrobacteraceae</taxon>
        <taxon>Bradyrhizobium</taxon>
    </lineage>
</organism>
<evidence type="ECO:0000313" key="1">
    <source>
        <dbReference type="EMBL" id="KWV61176.1"/>
    </source>
</evidence>
<keyword evidence="2" id="KW-1185">Reference proteome</keyword>
<dbReference type="OrthoDB" id="8253600at2"/>
<evidence type="ECO:0000313" key="2">
    <source>
        <dbReference type="Proteomes" id="UP000057737"/>
    </source>
</evidence>
<dbReference type="EMBL" id="LNCU01000003">
    <property type="protein sequence ID" value="KWV61176.1"/>
    <property type="molecule type" value="Genomic_DNA"/>
</dbReference>
<accession>A0A120FS63</accession>
<protein>
    <submittedName>
        <fullName evidence="1">Uncharacterized protein</fullName>
    </submittedName>
</protein>